<name>A0A427AN73_ENSVE</name>
<organism evidence="1 2">
    <name type="scientific">Ensete ventricosum</name>
    <name type="common">Abyssinian banana</name>
    <name type="synonym">Musa ensete</name>
    <dbReference type="NCBI Taxonomy" id="4639"/>
    <lineage>
        <taxon>Eukaryota</taxon>
        <taxon>Viridiplantae</taxon>
        <taxon>Streptophyta</taxon>
        <taxon>Embryophyta</taxon>
        <taxon>Tracheophyta</taxon>
        <taxon>Spermatophyta</taxon>
        <taxon>Magnoliopsida</taxon>
        <taxon>Liliopsida</taxon>
        <taxon>Zingiberales</taxon>
        <taxon>Musaceae</taxon>
        <taxon>Ensete</taxon>
    </lineage>
</organism>
<protein>
    <submittedName>
        <fullName evidence="1">Uncharacterized protein</fullName>
    </submittedName>
</protein>
<gene>
    <name evidence="1" type="ORF">B296_00000848</name>
</gene>
<reference evidence="1 2" key="1">
    <citation type="journal article" date="2014" name="Agronomy (Basel)">
        <title>A Draft Genome Sequence for Ensete ventricosum, the Drought-Tolerant Tree Against Hunger.</title>
        <authorList>
            <person name="Harrison J."/>
            <person name="Moore K.A."/>
            <person name="Paszkiewicz K."/>
            <person name="Jones T."/>
            <person name="Grant M."/>
            <person name="Ambacheew D."/>
            <person name="Muzemil S."/>
            <person name="Studholme D.J."/>
        </authorList>
    </citation>
    <scope>NUCLEOTIDE SEQUENCE [LARGE SCALE GENOMIC DNA]</scope>
</reference>
<evidence type="ECO:0000313" key="1">
    <source>
        <dbReference type="EMBL" id="RRT77669.1"/>
    </source>
</evidence>
<dbReference type="Proteomes" id="UP000287651">
    <property type="component" value="Unassembled WGS sequence"/>
</dbReference>
<dbReference type="EMBL" id="AMZH03001870">
    <property type="protein sequence ID" value="RRT77669.1"/>
    <property type="molecule type" value="Genomic_DNA"/>
</dbReference>
<evidence type="ECO:0000313" key="2">
    <source>
        <dbReference type="Proteomes" id="UP000287651"/>
    </source>
</evidence>
<comment type="caution">
    <text evidence="1">The sequence shown here is derived from an EMBL/GenBank/DDBJ whole genome shotgun (WGS) entry which is preliminary data.</text>
</comment>
<accession>A0A427AN73</accession>
<sequence>MKATTDSSTEPLLSSKVSYARNLSLTDDELKNFQSFLRLKFVDQSDAST</sequence>
<dbReference type="AlphaFoldDB" id="A0A427AN73"/>
<proteinExistence type="predicted"/>